<name>C6LA23_9FIRM</name>
<accession>C6LA23</accession>
<evidence type="ECO:0000313" key="3">
    <source>
        <dbReference type="Proteomes" id="UP000005561"/>
    </source>
</evidence>
<evidence type="ECO:0000256" key="1">
    <source>
        <dbReference type="SAM" id="MobiDB-lite"/>
    </source>
</evidence>
<keyword evidence="3" id="KW-1185">Reference proteome</keyword>
<feature type="compositionally biased region" description="Basic and acidic residues" evidence="1">
    <location>
        <begin position="399"/>
        <end position="413"/>
    </location>
</feature>
<evidence type="ECO:0000313" key="2">
    <source>
        <dbReference type="EMBL" id="EET62430.1"/>
    </source>
</evidence>
<dbReference type="AlphaFoldDB" id="C6LA23"/>
<dbReference type="EMBL" id="ACCL02000002">
    <property type="protein sequence ID" value="EET62430.1"/>
    <property type="molecule type" value="Genomic_DNA"/>
</dbReference>
<comment type="caution">
    <text evidence="2">The sequence shown here is derived from an EMBL/GenBank/DDBJ whole genome shotgun (WGS) entry which is preliminary data.</text>
</comment>
<sequence>MSEVGDAVQVIVVSGQAGYLLGKVTVQTAAFVLKLLNTAYLAKWHGRVSLRRMRQIKGEDYVFINAGTESRILLKAVEKEMKAHGILYARLPDLCGGDNRTQYVIPASDAAKMKAFLLDHANGKYKDISVGPISPADYAKSGITRNGLPTEEMENLLQSVPRAGQKEPSRLEDRQRFLPETAYNVRKHDIDTEQKGKAYWIQGKPMRQHDRWGMYRMPDGIHAVIIPREDMLEGYTLKGAGKVMPPQAAVCPGKTYLTLNLKDGRQERTSGSSVITELEKEDIRKENERLRAGNNIRTEKDVVYAPVQKQNGEKAGQEYTRITINEKMFEKMTGKGVYTTRIPYRQDLVSIPKSDCRMYTFRNGTKILSAYIYHDADYRIQGRDGEIRTVKGSTLRGYYDNRTKRNRAPEKNGAKTTAGKERKKAGNRVPEAGHTQEQKTKMPPKGMKKTYA</sequence>
<proteinExistence type="predicted"/>
<gene>
    <name evidence="2" type="ORF">BRYFOR_05465</name>
</gene>
<feature type="region of interest" description="Disordered" evidence="1">
    <location>
        <begin position="398"/>
        <end position="452"/>
    </location>
</feature>
<organism evidence="2 3">
    <name type="scientific">Marvinbryantia formatexigens DSM 14469</name>
    <dbReference type="NCBI Taxonomy" id="478749"/>
    <lineage>
        <taxon>Bacteria</taxon>
        <taxon>Bacillati</taxon>
        <taxon>Bacillota</taxon>
        <taxon>Clostridia</taxon>
        <taxon>Lachnospirales</taxon>
        <taxon>Lachnospiraceae</taxon>
        <taxon>Marvinbryantia</taxon>
    </lineage>
</organism>
<dbReference type="RefSeq" id="WP_006860265.1">
    <property type="nucleotide sequence ID" value="NZ_ACCL02000002.1"/>
</dbReference>
<reference evidence="2" key="1">
    <citation type="submission" date="2009-07" db="EMBL/GenBank/DDBJ databases">
        <authorList>
            <person name="Weinstock G."/>
            <person name="Sodergren E."/>
            <person name="Clifton S."/>
            <person name="Fulton L."/>
            <person name="Fulton B."/>
            <person name="Courtney L."/>
            <person name="Fronick C."/>
            <person name="Harrison M."/>
            <person name="Strong C."/>
            <person name="Farmer C."/>
            <person name="Delahaunty K."/>
            <person name="Markovic C."/>
            <person name="Hall O."/>
            <person name="Minx P."/>
            <person name="Tomlinson C."/>
            <person name="Mitreva M."/>
            <person name="Nelson J."/>
            <person name="Hou S."/>
            <person name="Wollam A."/>
            <person name="Pepin K.H."/>
            <person name="Johnson M."/>
            <person name="Bhonagiri V."/>
            <person name="Nash W.E."/>
            <person name="Warren W."/>
            <person name="Chinwalla A."/>
            <person name="Mardis E.R."/>
            <person name="Wilson R.K."/>
        </authorList>
    </citation>
    <scope>NUCLEOTIDE SEQUENCE [LARGE SCALE GENOMIC DNA]</scope>
    <source>
        <strain evidence="2">DSM 14469</strain>
    </source>
</reference>
<protein>
    <submittedName>
        <fullName evidence="2">Uncharacterized protein</fullName>
    </submittedName>
</protein>
<dbReference type="Proteomes" id="UP000005561">
    <property type="component" value="Unassembled WGS sequence"/>
</dbReference>
<dbReference type="STRING" id="168384.SAMN05660368_02261"/>
<dbReference type="OrthoDB" id="1919072at2"/>